<sequence length="167" mass="18455">MAGIDAHRESAVAGRWATGGQRRICSMRQERRRPAISPGVTLSCLRSQRDESAVVRCHGNWQLGREELPCTFEDSPAREVEPFHRGTDGNTWKDVAERANGLLPPPRCAGLRGQVGSRPIRRTQETLLRNTRTVGLTHIAAALLFSFAKRDGSRLPSPRLASPARLP</sequence>
<dbReference type="EMBL" id="JAINUF010000004">
    <property type="protein sequence ID" value="KAJ8365418.1"/>
    <property type="molecule type" value="Genomic_DNA"/>
</dbReference>
<dbReference type="AlphaFoldDB" id="A0A9Q1J4E2"/>
<keyword evidence="2" id="KW-1185">Reference proteome</keyword>
<gene>
    <name evidence="1" type="ORF">SKAU_G00142490</name>
</gene>
<reference evidence="1" key="1">
    <citation type="journal article" date="2023" name="Science">
        <title>Genome structures resolve the early diversification of teleost fishes.</title>
        <authorList>
            <person name="Parey E."/>
            <person name="Louis A."/>
            <person name="Montfort J."/>
            <person name="Bouchez O."/>
            <person name="Roques C."/>
            <person name="Iampietro C."/>
            <person name="Lluch J."/>
            <person name="Castinel A."/>
            <person name="Donnadieu C."/>
            <person name="Desvignes T."/>
            <person name="Floi Bucao C."/>
            <person name="Jouanno E."/>
            <person name="Wen M."/>
            <person name="Mejri S."/>
            <person name="Dirks R."/>
            <person name="Jansen H."/>
            <person name="Henkel C."/>
            <person name="Chen W.J."/>
            <person name="Zahm M."/>
            <person name="Cabau C."/>
            <person name="Klopp C."/>
            <person name="Thompson A.W."/>
            <person name="Robinson-Rechavi M."/>
            <person name="Braasch I."/>
            <person name="Lecointre G."/>
            <person name="Bobe J."/>
            <person name="Postlethwait J.H."/>
            <person name="Berthelot C."/>
            <person name="Roest Crollius H."/>
            <person name="Guiguen Y."/>
        </authorList>
    </citation>
    <scope>NUCLEOTIDE SEQUENCE</scope>
    <source>
        <strain evidence="1">WJC10195</strain>
    </source>
</reference>
<evidence type="ECO:0000313" key="1">
    <source>
        <dbReference type="EMBL" id="KAJ8365418.1"/>
    </source>
</evidence>
<protein>
    <submittedName>
        <fullName evidence="1">Uncharacterized protein</fullName>
    </submittedName>
</protein>
<organism evidence="1 2">
    <name type="scientific">Synaphobranchus kaupii</name>
    <name type="common">Kaup's arrowtooth eel</name>
    <dbReference type="NCBI Taxonomy" id="118154"/>
    <lineage>
        <taxon>Eukaryota</taxon>
        <taxon>Metazoa</taxon>
        <taxon>Chordata</taxon>
        <taxon>Craniata</taxon>
        <taxon>Vertebrata</taxon>
        <taxon>Euteleostomi</taxon>
        <taxon>Actinopterygii</taxon>
        <taxon>Neopterygii</taxon>
        <taxon>Teleostei</taxon>
        <taxon>Anguilliformes</taxon>
        <taxon>Synaphobranchidae</taxon>
        <taxon>Synaphobranchus</taxon>
    </lineage>
</organism>
<proteinExistence type="predicted"/>
<comment type="caution">
    <text evidence="1">The sequence shown here is derived from an EMBL/GenBank/DDBJ whole genome shotgun (WGS) entry which is preliminary data.</text>
</comment>
<dbReference type="Proteomes" id="UP001152622">
    <property type="component" value="Chromosome 4"/>
</dbReference>
<evidence type="ECO:0000313" key="2">
    <source>
        <dbReference type="Proteomes" id="UP001152622"/>
    </source>
</evidence>
<name>A0A9Q1J4E2_SYNKA</name>
<accession>A0A9Q1J4E2</accession>